<dbReference type="AlphaFoldDB" id="A0AAF1K9Z2"/>
<dbReference type="KEGG" id="rtu:PR017_17300"/>
<dbReference type="EMBL" id="CP117255">
    <property type="protein sequence ID" value="WFR95492.1"/>
    <property type="molecule type" value="Genomic_DNA"/>
</dbReference>
<dbReference type="RefSeq" id="WP_240538824.1">
    <property type="nucleotide sequence ID" value="NZ_CP117255.1"/>
</dbReference>
<protein>
    <recommendedName>
        <fullName evidence="3">Glycosyl transferase</fullName>
    </recommendedName>
</protein>
<proteinExistence type="predicted"/>
<reference evidence="1 2" key="1">
    <citation type="journal article" date="2018" name="Sci. Rep.">
        <title>Rhizobium tumorigenes sp. nov., a novel plant tumorigenic bacterium isolated from cane gall tumors on thornless blackberry.</title>
        <authorList>
            <person name="Kuzmanovi N."/>
            <person name="Smalla K."/>
            <person name="Gronow S."/>
            <person name="PuBawska J."/>
        </authorList>
    </citation>
    <scope>NUCLEOTIDE SEQUENCE [LARGE SCALE GENOMIC DNA]</scope>
    <source>
        <strain evidence="1 2">1078</strain>
    </source>
</reference>
<evidence type="ECO:0000313" key="2">
    <source>
        <dbReference type="Proteomes" id="UP000249499"/>
    </source>
</evidence>
<reference evidence="2" key="2">
    <citation type="journal article" date="2023" name="MicrobiologyOpen">
        <title>Genomics of the tumorigenes clade of the family Rhizobiaceae and description of Rhizobium rhododendri sp. nov.</title>
        <authorList>
            <person name="Kuzmanovic N."/>
            <person name="diCenzo G.C."/>
            <person name="Bunk B."/>
            <person name="Sproeer C."/>
            <person name="Fruehling A."/>
            <person name="Neumann-Schaal M."/>
            <person name="Overmann J."/>
            <person name="Smalla K."/>
        </authorList>
    </citation>
    <scope>NUCLEOTIDE SEQUENCE [LARGE SCALE GENOMIC DNA]</scope>
    <source>
        <strain evidence="2">1078</strain>
    </source>
</reference>
<name>A0AAF1K9Z2_9HYPH</name>
<keyword evidence="2" id="KW-1185">Reference proteome</keyword>
<gene>
    <name evidence="1" type="ORF">PR017_17300</name>
</gene>
<dbReference type="Gene3D" id="3.90.550.10">
    <property type="entry name" value="Spore Coat Polysaccharide Biosynthesis Protein SpsA, Chain A"/>
    <property type="match status" value="1"/>
</dbReference>
<evidence type="ECO:0000313" key="1">
    <source>
        <dbReference type="EMBL" id="WFR95492.1"/>
    </source>
</evidence>
<evidence type="ECO:0008006" key="3">
    <source>
        <dbReference type="Google" id="ProtNLM"/>
    </source>
</evidence>
<dbReference type="Proteomes" id="UP000249499">
    <property type="component" value="Chromosome"/>
</dbReference>
<organism evidence="1 2">
    <name type="scientific">Rhizobium tumorigenes</name>
    <dbReference type="NCBI Taxonomy" id="2041385"/>
    <lineage>
        <taxon>Bacteria</taxon>
        <taxon>Pseudomonadati</taxon>
        <taxon>Pseudomonadota</taxon>
        <taxon>Alphaproteobacteria</taxon>
        <taxon>Hyphomicrobiales</taxon>
        <taxon>Rhizobiaceae</taxon>
        <taxon>Rhizobium/Agrobacterium group</taxon>
        <taxon>Rhizobium</taxon>
    </lineage>
</organism>
<accession>A0AAF1K9Z2</accession>
<sequence>MPLFRKTDGKLDKRHSLFSRWVLKRIAVKTLRSADAGKKPREIFAKGISGAFPDPADGPDVILAACNDTYFNLFAISLIKSIERLGKTQPLHIHLLEPSDEVVQRARALQRDLKFVTLTFTIDRCLLADKLSHKQIYYTAARFLLAPLILERGVKRLLIVDVDAVMNMLPWRLFGCDSATTSGGFIFRRGMRRPWYRVLASAVFFNGSKGSLRLSETLASSLAAALAYNPKYHIDQILPYYLCSFAPRYLPDFSVIDIPDKLMGYDYEPDSAFWTVKGKSNISRFLAEKEKLIDLDVG</sequence>
<dbReference type="InterPro" id="IPR029044">
    <property type="entry name" value="Nucleotide-diphossugar_trans"/>
</dbReference>